<protein>
    <submittedName>
        <fullName evidence="3">Uncharacterized protein</fullName>
    </submittedName>
</protein>
<dbReference type="Proteomes" id="UP000218731">
    <property type="component" value="Chromosome 1"/>
</dbReference>
<organism evidence="3 4">
    <name type="scientific">Pseudomonas putida</name>
    <name type="common">Arthrobacter siderocapsulatus</name>
    <dbReference type="NCBI Taxonomy" id="303"/>
    <lineage>
        <taxon>Bacteria</taxon>
        <taxon>Pseudomonadati</taxon>
        <taxon>Pseudomonadota</taxon>
        <taxon>Gammaproteobacteria</taxon>
        <taxon>Pseudomonadales</taxon>
        <taxon>Pseudomonadaceae</taxon>
        <taxon>Pseudomonas</taxon>
    </lineage>
</organism>
<reference evidence="3 4" key="1">
    <citation type="submission" date="2015-11" db="EMBL/GenBank/DDBJ databases">
        <title>Complete genome sequencing of a biphenyl-degrading bacterium, Pseudomonas putida KF715 (=NBRC110667).</title>
        <authorList>
            <person name="Suenaga H."/>
            <person name="Fujihara N."/>
            <person name="Watanabe T."/>
            <person name="Hirose J."/>
            <person name="Kimura N."/>
            <person name="Yamazoe A."/>
            <person name="Hosoyama A."/>
            <person name="Shimodaira J."/>
            <person name="Furukawa K."/>
        </authorList>
    </citation>
    <scope>NUCLEOTIDE SEQUENCE [LARGE SCALE GENOMIC DNA]</scope>
    <source>
        <strain evidence="3 4">KF715</strain>
    </source>
</reference>
<feature type="transmembrane region" description="Helical" evidence="2">
    <location>
        <begin position="152"/>
        <end position="172"/>
    </location>
</feature>
<gene>
    <name evidence="3" type="ORF">KF715C_ch10920</name>
</gene>
<keyword evidence="2" id="KW-0472">Membrane</keyword>
<evidence type="ECO:0000313" key="3">
    <source>
        <dbReference type="EMBL" id="BAW21665.1"/>
    </source>
</evidence>
<keyword evidence="2" id="KW-1133">Transmembrane helix</keyword>
<evidence type="ECO:0000256" key="2">
    <source>
        <dbReference type="SAM" id="Phobius"/>
    </source>
</evidence>
<feature type="compositionally biased region" description="Low complexity" evidence="1">
    <location>
        <begin position="205"/>
        <end position="214"/>
    </location>
</feature>
<accession>A0A1L7N878</accession>
<feature type="compositionally biased region" description="Polar residues" evidence="1">
    <location>
        <begin position="182"/>
        <end position="191"/>
    </location>
</feature>
<feature type="transmembrane region" description="Helical" evidence="2">
    <location>
        <begin position="59"/>
        <end position="79"/>
    </location>
</feature>
<dbReference type="RefSeq" id="WP_231995310.1">
    <property type="nucleotide sequence ID" value="NZ_AP015029.1"/>
</dbReference>
<sequence>MDDKEKFTFYEKVFYQELDRKEKLYARLSMPLAMLVAIVTFLSYMLNKAPTTEGGFASVFFWIFYLSTCLMLLIGALYFRAAWSLRDSDRGLPTLMDLETHRLSLRSDYEKYWETPEEADAHFKTVLLNYFIEGATVNAENNDKRGIYLRSLTNYVTSALFVSVLSFLPFYIHQQEQTINDPKATTATSTPDALCKGSPAEERAASTTAAAHPT</sequence>
<dbReference type="AlphaFoldDB" id="A0A1L7N878"/>
<feature type="transmembrane region" description="Helical" evidence="2">
    <location>
        <begin position="24"/>
        <end position="47"/>
    </location>
</feature>
<keyword evidence="2" id="KW-0812">Transmembrane</keyword>
<dbReference type="EMBL" id="AP015029">
    <property type="protein sequence ID" value="BAW21665.1"/>
    <property type="molecule type" value="Genomic_DNA"/>
</dbReference>
<proteinExistence type="predicted"/>
<evidence type="ECO:0000256" key="1">
    <source>
        <dbReference type="SAM" id="MobiDB-lite"/>
    </source>
</evidence>
<feature type="region of interest" description="Disordered" evidence="1">
    <location>
        <begin position="182"/>
        <end position="214"/>
    </location>
</feature>
<evidence type="ECO:0000313" key="4">
    <source>
        <dbReference type="Proteomes" id="UP000218731"/>
    </source>
</evidence>
<name>A0A1L7N878_PSEPU</name>